<dbReference type="RefSeq" id="WP_323722021.1">
    <property type="nucleotide sequence ID" value="NZ_CP110343.1"/>
</dbReference>
<evidence type="ECO:0000256" key="3">
    <source>
        <dbReference type="ARBA" id="ARBA00011245"/>
    </source>
</evidence>
<dbReference type="Gene3D" id="3.40.50.1260">
    <property type="entry name" value="Phosphoglycerate kinase, N-terminal domain"/>
    <property type="match status" value="2"/>
</dbReference>
<evidence type="ECO:0000313" key="10">
    <source>
        <dbReference type="EMBL" id="WPX98045.1"/>
    </source>
</evidence>
<dbReference type="Pfam" id="PF00162">
    <property type="entry name" value="PGK"/>
    <property type="match status" value="1"/>
</dbReference>
<proteinExistence type="inferred from homology"/>
<evidence type="ECO:0000256" key="8">
    <source>
        <dbReference type="ARBA" id="ARBA00022840"/>
    </source>
</evidence>
<gene>
    <name evidence="10" type="ORF">Fokcrypt_00573</name>
</gene>
<accession>A0ABZ0UVD2</accession>
<evidence type="ECO:0000256" key="2">
    <source>
        <dbReference type="ARBA" id="ARBA00008982"/>
    </source>
</evidence>
<evidence type="ECO:0000256" key="9">
    <source>
        <dbReference type="RuleBase" id="RU000532"/>
    </source>
</evidence>
<comment type="catalytic activity">
    <reaction evidence="1 9">
        <text>(2R)-3-phosphoglycerate + ATP = (2R)-3-phospho-glyceroyl phosphate + ADP</text>
        <dbReference type="Rhea" id="RHEA:14801"/>
        <dbReference type="ChEBI" id="CHEBI:30616"/>
        <dbReference type="ChEBI" id="CHEBI:57604"/>
        <dbReference type="ChEBI" id="CHEBI:58272"/>
        <dbReference type="ChEBI" id="CHEBI:456216"/>
        <dbReference type="EC" id="2.7.2.3"/>
    </reaction>
</comment>
<evidence type="ECO:0000256" key="6">
    <source>
        <dbReference type="ARBA" id="ARBA00022741"/>
    </source>
</evidence>
<dbReference type="PIRSF" id="PIRSF000724">
    <property type="entry name" value="Pgk"/>
    <property type="match status" value="1"/>
</dbReference>
<dbReference type="EMBL" id="CP110343">
    <property type="protein sequence ID" value="WPX98045.1"/>
    <property type="molecule type" value="Genomic_DNA"/>
</dbReference>
<keyword evidence="5 9" id="KW-0808">Transferase</keyword>
<comment type="subunit">
    <text evidence="3">Monomer.</text>
</comment>
<evidence type="ECO:0000256" key="1">
    <source>
        <dbReference type="ARBA" id="ARBA00000642"/>
    </source>
</evidence>
<dbReference type="InterPro" id="IPR036043">
    <property type="entry name" value="Phosphoglycerate_kinase_sf"/>
</dbReference>
<evidence type="ECO:0000256" key="7">
    <source>
        <dbReference type="ARBA" id="ARBA00022777"/>
    </source>
</evidence>
<dbReference type="InterPro" id="IPR001576">
    <property type="entry name" value="Phosphoglycerate_kinase"/>
</dbReference>
<evidence type="ECO:0000313" key="11">
    <source>
        <dbReference type="Proteomes" id="UP001325140"/>
    </source>
</evidence>
<dbReference type="EC" id="2.7.2.3" evidence="4 9"/>
<dbReference type="PANTHER" id="PTHR11406:SF23">
    <property type="entry name" value="PHOSPHOGLYCERATE KINASE 1, CHLOROPLASTIC-RELATED"/>
    <property type="match status" value="1"/>
</dbReference>
<comment type="similarity">
    <text evidence="2 9">Belongs to the phosphoglycerate kinase family.</text>
</comment>
<keyword evidence="7 9" id="KW-0418">Kinase</keyword>
<dbReference type="PRINTS" id="PR00477">
    <property type="entry name" value="PHGLYCKINASE"/>
</dbReference>
<name>A0ABZ0UVD2_9RICK</name>
<dbReference type="PANTHER" id="PTHR11406">
    <property type="entry name" value="PHOSPHOGLYCERATE KINASE"/>
    <property type="match status" value="1"/>
</dbReference>
<keyword evidence="11" id="KW-1185">Reference proteome</keyword>
<organism evidence="10 11">
    <name type="scientific">Candidatus Fokinia crypta</name>
    <dbReference type="NCBI Taxonomy" id="1920990"/>
    <lineage>
        <taxon>Bacteria</taxon>
        <taxon>Pseudomonadati</taxon>
        <taxon>Pseudomonadota</taxon>
        <taxon>Alphaproteobacteria</taxon>
        <taxon>Rickettsiales</taxon>
        <taxon>Candidatus Midichloriaceae</taxon>
        <taxon>Candidatus Fokinia</taxon>
    </lineage>
</organism>
<dbReference type="InterPro" id="IPR015824">
    <property type="entry name" value="Phosphoglycerate_kinase_N"/>
</dbReference>
<dbReference type="SUPFAM" id="SSF53748">
    <property type="entry name" value="Phosphoglycerate kinase"/>
    <property type="match status" value="1"/>
</dbReference>
<protein>
    <recommendedName>
        <fullName evidence="4 9">Phosphoglycerate kinase</fullName>
        <ecNumber evidence="4 9">2.7.2.3</ecNumber>
    </recommendedName>
</protein>
<evidence type="ECO:0000256" key="4">
    <source>
        <dbReference type="ARBA" id="ARBA00013061"/>
    </source>
</evidence>
<reference evidence="10" key="1">
    <citation type="submission" date="2022-10" db="EMBL/GenBank/DDBJ databases">
        <title>Host association and intracellularity evolved multiple times independently in the Rickettsiales.</title>
        <authorList>
            <person name="Castelli M."/>
            <person name="Nardi T."/>
            <person name="Gammuto L."/>
            <person name="Bellinzona G."/>
            <person name="Sabaneyeva E."/>
            <person name="Potekhin A."/>
            <person name="Serra V."/>
            <person name="Petroni G."/>
            <person name="Sassera D."/>
        </authorList>
    </citation>
    <scope>NUCLEOTIDE SEQUENCE [LARGE SCALE GENOMIC DNA]</scope>
    <source>
        <strain evidence="10">US_Bl 11III1</strain>
    </source>
</reference>
<dbReference type="GO" id="GO:0016301">
    <property type="term" value="F:kinase activity"/>
    <property type="evidence" value="ECO:0007669"/>
    <property type="project" value="UniProtKB-KW"/>
</dbReference>
<dbReference type="Proteomes" id="UP001325140">
    <property type="component" value="Chromosome"/>
</dbReference>
<keyword evidence="6" id="KW-0547">Nucleotide-binding</keyword>
<keyword evidence="8" id="KW-0067">ATP-binding</keyword>
<sequence length="433" mass="49277">MKILDNLQDLQNFQNFFQKRLTKNRAVLVRVDFNMPTDQSGRITNFQRLEKAQDTINFILECGGIPVLLSHLGKKYEKFEMHIKQINSYLKNNKFHELHLVTERSNFSEQITALQKLLSITEETEKKVFLIENMRLYEEEEKNSDEAAQMLISEISEFYINEAFSCCHRKHMSMYSLPMHTTYKFCGIRLIQELQAILPLMKVNFEDTTIILGGAKISTKLPLIKFMIGKVRNIIVSGGIANTLLKYGFNYNTGSSLTEIGMELEINNLLCNKNCKIVPINLYKEDSEITQILLPSDFHISEDSRKNLEILKINIQELNINKQQFSIFDIGNATNSAIENILQIQKTVIWNGPLGMYENEKFKQGTDHVMNILSRLTKNGTIKSFIGGGDTIACIKNEHNITHISDGGGSFISFLSGNVLPGLASMLNTSNSP</sequence>
<evidence type="ECO:0000256" key="5">
    <source>
        <dbReference type="ARBA" id="ARBA00022679"/>
    </source>
</evidence>